<feature type="compositionally biased region" description="Basic and acidic residues" evidence="1">
    <location>
        <begin position="14"/>
        <end position="27"/>
    </location>
</feature>
<dbReference type="EMBL" id="JBBPBN010000034">
    <property type="protein sequence ID" value="KAK9003484.1"/>
    <property type="molecule type" value="Genomic_DNA"/>
</dbReference>
<feature type="compositionally biased region" description="Basic residues" evidence="1">
    <location>
        <begin position="187"/>
        <end position="198"/>
    </location>
</feature>
<feature type="compositionally biased region" description="Basic residues" evidence="1">
    <location>
        <begin position="158"/>
        <end position="168"/>
    </location>
</feature>
<gene>
    <name evidence="2" type="ORF">V6N11_061044</name>
</gene>
<feature type="compositionally biased region" description="Polar residues" evidence="1">
    <location>
        <begin position="1"/>
        <end position="13"/>
    </location>
</feature>
<comment type="caution">
    <text evidence="2">The sequence shown here is derived from an EMBL/GenBank/DDBJ whole genome shotgun (WGS) entry which is preliminary data.</text>
</comment>
<feature type="compositionally biased region" description="Basic and acidic residues" evidence="1">
    <location>
        <begin position="199"/>
        <end position="212"/>
    </location>
</feature>
<sequence length="233" mass="26967">MGTESLGSSSTATEHGREHMSQSKSDPKCSLIDDFSEKTLEKDEKLKENLVEIEKIMEEDERNFSEEEKIRADVLAMGFAKNETHILEEDPNMDLEEWFNPIKQNEKMEGIGTVLSNSSTPNEKRKRDLNSERAEEDRVQEDEKESFDKFDLPEFKASPKKVNRKGRKYGSMLALQEGSLTEVERRRRDRACRRQKKKDKGETLSELEGRSISDSDIQARKEILLLEAKEHLN</sequence>
<name>A0ABR2QS69_9ROSI</name>
<keyword evidence="3" id="KW-1185">Reference proteome</keyword>
<reference evidence="2 3" key="1">
    <citation type="journal article" date="2024" name="G3 (Bethesda)">
        <title>Genome assembly of Hibiscus sabdariffa L. provides insights into metabolisms of medicinal natural products.</title>
        <authorList>
            <person name="Kim T."/>
        </authorList>
    </citation>
    <scope>NUCLEOTIDE SEQUENCE [LARGE SCALE GENOMIC DNA]</scope>
    <source>
        <strain evidence="2">TK-2024</strain>
        <tissue evidence="2">Old leaves</tissue>
    </source>
</reference>
<evidence type="ECO:0000313" key="3">
    <source>
        <dbReference type="Proteomes" id="UP001396334"/>
    </source>
</evidence>
<feature type="region of interest" description="Disordered" evidence="1">
    <location>
        <begin position="1"/>
        <end position="31"/>
    </location>
</feature>
<feature type="compositionally biased region" description="Basic and acidic residues" evidence="1">
    <location>
        <begin position="122"/>
        <end position="137"/>
    </location>
</feature>
<accession>A0ABR2QS69</accession>
<organism evidence="2 3">
    <name type="scientific">Hibiscus sabdariffa</name>
    <name type="common">roselle</name>
    <dbReference type="NCBI Taxonomy" id="183260"/>
    <lineage>
        <taxon>Eukaryota</taxon>
        <taxon>Viridiplantae</taxon>
        <taxon>Streptophyta</taxon>
        <taxon>Embryophyta</taxon>
        <taxon>Tracheophyta</taxon>
        <taxon>Spermatophyta</taxon>
        <taxon>Magnoliopsida</taxon>
        <taxon>eudicotyledons</taxon>
        <taxon>Gunneridae</taxon>
        <taxon>Pentapetalae</taxon>
        <taxon>rosids</taxon>
        <taxon>malvids</taxon>
        <taxon>Malvales</taxon>
        <taxon>Malvaceae</taxon>
        <taxon>Malvoideae</taxon>
        <taxon>Hibiscus</taxon>
    </lineage>
</organism>
<evidence type="ECO:0000256" key="1">
    <source>
        <dbReference type="SAM" id="MobiDB-lite"/>
    </source>
</evidence>
<protein>
    <submittedName>
        <fullName evidence="2">Uncharacterized protein</fullName>
    </submittedName>
</protein>
<dbReference type="Proteomes" id="UP001396334">
    <property type="component" value="Unassembled WGS sequence"/>
</dbReference>
<evidence type="ECO:0000313" key="2">
    <source>
        <dbReference type="EMBL" id="KAK9003484.1"/>
    </source>
</evidence>
<feature type="region of interest" description="Disordered" evidence="1">
    <location>
        <begin position="110"/>
        <end position="212"/>
    </location>
</feature>
<proteinExistence type="predicted"/>